<evidence type="ECO:0000256" key="2">
    <source>
        <dbReference type="SAM" id="SignalP"/>
    </source>
</evidence>
<reference evidence="4" key="1">
    <citation type="submission" date="2016-09" db="EMBL/GenBank/DDBJ databases">
        <title>Complete Genome Sequence of Brevibacterium linens SMQ-1335.</title>
        <authorList>
            <person name="de Melo A.G."/>
            <person name="Labrie S.J."/>
            <person name="Dumaresq J."/>
            <person name="Roberts R.J."/>
            <person name="Tremblay D.M."/>
            <person name="Moineau S."/>
        </authorList>
    </citation>
    <scope>NUCLEOTIDE SEQUENCE [LARGE SCALE GENOMIC DNA]</scope>
    <source>
        <strain evidence="4">SMQ-1335</strain>
    </source>
</reference>
<dbReference type="Proteomes" id="UP000094793">
    <property type="component" value="Chromosome"/>
</dbReference>
<feature type="compositionally biased region" description="Low complexity" evidence="1">
    <location>
        <begin position="183"/>
        <end position="194"/>
    </location>
</feature>
<dbReference type="AlphaFoldDB" id="A0A1D7W4I2"/>
<sequence length="430" mass="46975">MIPSDRPLASDRLTKPYRRALTFGMVFVLASGVMSSAPAQASSTENANNDSSQVTVDLDHPIAFDSALTIAQDSATDHQATVESFEFMIGNGIGHYIYDSDLSLSANESLALENLADQAPGGTPAITEITFEIPEQDSSPHARSTTPDKDLTESVAEDAEQEKEQDAGDVDLAKVRDAQIGTQEAAEAEAQAAADPNKPSTRAHPNVTWFQTKDNVKGKRQLIVMESWLNSSNAKKAPFWWGSETQLYQHNKKLSSKKVRPFCPADTDDRFWADARLKGASMTMVVNDGTGDSSLKKMETYIDKEHSSDECSKGAIGFGIGKPAAMPDMKFKNGKTTTHQTVYVDMRLKPGKNSWSHVSAATKYVQNNCNPQPAGTKCMGLGLNPARNWPASLGGPKSTDMLLLNANRNWRTPTHFSWDEYADKRPKALK</sequence>
<feature type="region of interest" description="Disordered" evidence="1">
    <location>
        <begin position="132"/>
        <end position="206"/>
    </location>
</feature>
<gene>
    <name evidence="3" type="ORF">BLSMQ_1858</name>
</gene>
<dbReference type="PATRIC" id="fig|1703.10.peg.1908"/>
<evidence type="ECO:0008006" key="5">
    <source>
        <dbReference type="Google" id="ProtNLM"/>
    </source>
</evidence>
<evidence type="ECO:0000313" key="4">
    <source>
        <dbReference type="Proteomes" id="UP000094793"/>
    </source>
</evidence>
<proteinExistence type="predicted"/>
<dbReference type="KEGG" id="blin:BLSMQ_1858"/>
<protein>
    <recommendedName>
        <fullName evidence="5">Secreted protein</fullName>
    </recommendedName>
</protein>
<dbReference type="EMBL" id="CP017150">
    <property type="protein sequence ID" value="AOP53568.1"/>
    <property type="molecule type" value="Genomic_DNA"/>
</dbReference>
<evidence type="ECO:0000313" key="3">
    <source>
        <dbReference type="EMBL" id="AOP53568.1"/>
    </source>
</evidence>
<name>A0A1D7W4I2_BREAU</name>
<evidence type="ECO:0000256" key="1">
    <source>
        <dbReference type="SAM" id="MobiDB-lite"/>
    </source>
</evidence>
<organism evidence="3 4">
    <name type="scientific">Brevibacterium aurantiacum</name>
    <dbReference type="NCBI Taxonomy" id="273384"/>
    <lineage>
        <taxon>Bacteria</taxon>
        <taxon>Bacillati</taxon>
        <taxon>Actinomycetota</taxon>
        <taxon>Actinomycetes</taxon>
        <taxon>Micrococcales</taxon>
        <taxon>Brevibacteriaceae</taxon>
        <taxon>Brevibacterium</taxon>
    </lineage>
</organism>
<keyword evidence="2" id="KW-0732">Signal</keyword>
<feature type="chain" id="PRO_5009101480" description="Secreted protein" evidence="2">
    <location>
        <begin position="42"/>
        <end position="430"/>
    </location>
</feature>
<feature type="signal peptide" evidence="2">
    <location>
        <begin position="1"/>
        <end position="41"/>
    </location>
</feature>
<feature type="compositionally biased region" description="Polar residues" evidence="1">
    <location>
        <begin position="136"/>
        <end position="145"/>
    </location>
</feature>
<accession>A0A1D7W4I2</accession>
<feature type="compositionally biased region" description="Basic and acidic residues" evidence="1">
    <location>
        <begin position="162"/>
        <end position="177"/>
    </location>
</feature>